<dbReference type="HOGENOM" id="CLU_092984_0_1_1"/>
<feature type="compositionally biased region" description="Basic and acidic residues" evidence="7">
    <location>
        <begin position="117"/>
        <end position="131"/>
    </location>
</feature>
<protein>
    <recommendedName>
        <fullName evidence="8">RWP-RK domain-containing protein</fullName>
    </recommendedName>
</protein>
<keyword evidence="4" id="KW-0238">DNA-binding</keyword>
<evidence type="ECO:0000259" key="8">
    <source>
        <dbReference type="PROSITE" id="PS51519"/>
    </source>
</evidence>
<dbReference type="KEGG" id="gtt:GUITHDRAFT_122874"/>
<dbReference type="RefSeq" id="XP_005817896.1">
    <property type="nucleotide sequence ID" value="XM_005817839.1"/>
</dbReference>
<dbReference type="AlphaFoldDB" id="L1I3W6"/>
<name>L1I3W6_GUITC</name>
<dbReference type="OrthoDB" id="1747617at2759"/>
<dbReference type="GO" id="GO:0003677">
    <property type="term" value="F:DNA binding"/>
    <property type="evidence" value="ECO:0007669"/>
    <property type="project" value="UniProtKB-KW"/>
</dbReference>
<keyword evidence="6" id="KW-0539">Nucleus</keyword>
<proteinExistence type="predicted"/>
<dbReference type="InterPro" id="IPR003035">
    <property type="entry name" value="RWP-RK_dom"/>
</dbReference>
<dbReference type="InterPro" id="IPR044607">
    <property type="entry name" value="RKD-like"/>
</dbReference>
<feature type="domain" description="RWP-RK" evidence="8">
    <location>
        <begin position="10"/>
        <end position="95"/>
    </location>
</feature>
<dbReference type="STRING" id="905079.L1I3W6"/>
<dbReference type="PaxDb" id="55529-EKX30916"/>
<dbReference type="GeneID" id="17287637"/>
<dbReference type="EMBL" id="JH993454">
    <property type="protein sequence ID" value="EKX30916.1"/>
    <property type="molecule type" value="Genomic_DNA"/>
</dbReference>
<evidence type="ECO:0000256" key="7">
    <source>
        <dbReference type="SAM" id="MobiDB-lite"/>
    </source>
</evidence>
<evidence type="ECO:0000256" key="1">
    <source>
        <dbReference type="ARBA" id="ARBA00004049"/>
    </source>
</evidence>
<organism evidence="9">
    <name type="scientific">Guillardia theta (strain CCMP2712)</name>
    <name type="common">Cryptophyte</name>
    <dbReference type="NCBI Taxonomy" id="905079"/>
    <lineage>
        <taxon>Eukaryota</taxon>
        <taxon>Cryptophyceae</taxon>
        <taxon>Pyrenomonadales</taxon>
        <taxon>Geminigeraceae</taxon>
        <taxon>Guillardia</taxon>
    </lineage>
</organism>
<evidence type="ECO:0000313" key="9">
    <source>
        <dbReference type="EMBL" id="EKX30916.1"/>
    </source>
</evidence>
<accession>L1I3W6</accession>
<gene>
    <name evidence="9" type="ORF">GUITHDRAFT_122874</name>
</gene>
<keyword evidence="3" id="KW-0175">Coiled coil</keyword>
<dbReference type="PANTHER" id="PTHR46373">
    <property type="entry name" value="PROTEIN RKD4"/>
    <property type="match status" value="1"/>
</dbReference>
<evidence type="ECO:0000256" key="5">
    <source>
        <dbReference type="ARBA" id="ARBA00023163"/>
    </source>
</evidence>
<dbReference type="PANTHER" id="PTHR46373:SF2">
    <property type="entry name" value="RWP-RK DOMAIN-CONTAINING PROTEIN"/>
    <property type="match status" value="1"/>
</dbReference>
<evidence type="ECO:0000256" key="4">
    <source>
        <dbReference type="ARBA" id="ARBA00023125"/>
    </source>
</evidence>
<reference evidence="11" key="2">
    <citation type="submission" date="2012-11" db="EMBL/GenBank/DDBJ databases">
        <authorList>
            <person name="Kuo A."/>
            <person name="Curtis B.A."/>
            <person name="Tanifuji G."/>
            <person name="Burki F."/>
            <person name="Gruber A."/>
            <person name="Irimia M."/>
            <person name="Maruyama S."/>
            <person name="Arias M.C."/>
            <person name="Ball S.G."/>
            <person name="Gile G.H."/>
            <person name="Hirakawa Y."/>
            <person name="Hopkins J.F."/>
            <person name="Rensing S.A."/>
            <person name="Schmutz J."/>
            <person name="Symeonidi A."/>
            <person name="Elias M."/>
            <person name="Eveleigh R.J."/>
            <person name="Herman E.K."/>
            <person name="Klute M.J."/>
            <person name="Nakayama T."/>
            <person name="Obornik M."/>
            <person name="Reyes-Prieto A."/>
            <person name="Armbrust E.V."/>
            <person name="Aves S.J."/>
            <person name="Beiko R.G."/>
            <person name="Coutinho P."/>
            <person name="Dacks J.B."/>
            <person name="Durnford D.G."/>
            <person name="Fast N.M."/>
            <person name="Green B.R."/>
            <person name="Grisdale C."/>
            <person name="Hempe F."/>
            <person name="Henrissat B."/>
            <person name="Hoppner M.P."/>
            <person name="Ishida K.-I."/>
            <person name="Kim E."/>
            <person name="Koreny L."/>
            <person name="Kroth P.G."/>
            <person name="Liu Y."/>
            <person name="Malik S.-B."/>
            <person name="Maier U.G."/>
            <person name="McRose D."/>
            <person name="Mock T."/>
            <person name="Neilson J.A."/>
            <person name="Onodera N.T."/>
            <person name="Poole A.M."/>
            <person name="Pritham E.J."/>
            <person name="Richards T.A."/>
            <person name="Rocap G."/>
            <person name="Roy S.W."/>
            <person name="Sarai C."/>
            <person name="Schaack S."/>
            <person name="Shirato S."/>
            <person name="Slamovits C.H."/>
            <person name="Spencer D.F."/>
            <person name="Suzuki S."/>
            <person name="Worden A.Z."/>
            <person name="Zauner S."/>
            <person name="Barry K."/>
            <person name="Bell C."/>
            <person name="Bharti A.K."/>
            <person name="Crow J.A."/>
            <person name="Grimwood J."/>
            <person name="Kramer R."/>
            <person name="Lindquist E."/>
            <person name="Lucas S."/>
            <person name="Salamov A."/>
            <person name="McFadden G.I."/>
            <person name="Lane C.E."/>
            <person name="Keeling P.J."/>
            <person name="Gray M.W."/>
            <person name="Grigoriev I.V."/>
            <person name="Archibald J.M."/>
        </authorList>
    </citation>
    <scope>NUCLEOTIDE SEQUENCE</scope>
    <source>
        <strain evidence="11">CCMP2712</strain>
    </source>
</reference>
<comment type="function">
    <text evidence="1">Putative transcription factor.</text>
</comment>
<dbReference type="EnsemblProtists" id="EKX30916">
    <property type="protein sequence ID" value="EKX30916"/>
    <property type="gene ID" value="GUITHDRAFT_122874"/>
</dbReference>
<reference evidence="10" key="3">
    <citation type="submission" date="2016-03" db="UniProtKB">
        <authorList>
            <consortium name="EnsemblProtists"/>
        </authorList>
    </citation>
    <scope>IDENTIFICATION</scope>
</reference>
<keyword evidence="5" id="KW-0804">Transcription</keyword>
<dbReference type="Pfam" id="PF02042">
    <property type="entry name" value="RWP-RK"/>
    <property type="match status" value="1"/>
</dbReference>
<keyword evidence="11" id="KW-1185">Reference proteome</keyword>
<dbReference type="PROSITE" id="PS51519">
    <property type="entry name" value="RWP_RK"/>
    <property type="match status" value="1"/>
</dbReference>
<sequence length="247" mass="26708">MAASSLVLVSPRPRDSPFPFSSFAKVHVSLSTLEPLFHLPQESAARRLGVSLTSLKAACRKIGIKRWPYRRWPEADLEDDLGAPAPSLTAASSTNTLVMEAAVPSPPVPDETTTTESTHDLTETEPRRERAGGGPPAPVAERDDGWLASVNELGEDQEWLSWYMDCDASTAHDKSGIGSSTAMCKVEGEEGNDIREARSYLMGPPSMLPYTIPVGYKIEVATIAASTRMSEMLSLEDLNMESDGDAL</sequence>
<evidence type="ECO:0000313" key="11">
    <source>
        <dbReference type="Proteomes" id="UP000011087"/>
    </source>
</evidence>
<evidence type="ECO:0000256" key="2">
    <source>
        <dbReference type="ARBA" id="ARBA00023015"/>
    </source>
</evidence>
<reference evidence="9 11" key="1">
    <citation type="journal article" date="2012" name="Nature">
        <title>Algal genomes reveal evolutionary mosaicism and the fate of nucleomorphs.</title>
        <authorList>
            <consortium name="DOE Joint Genome Institute"/>
            <person name="Curtis B.A."/>
            <person name="Tanifuji G."/>
            <person name="Burki F."/>
            <person name="Gruber A."/>
            <person name="Irimia M."/>
            <person name="Maruyama S."/>
            <person name="Arias M.C."/>
            <person name="Ball S.G."/>
            <person name="Gile G.H."/>
            <person name="Hirakawa Y."/>
            <person name="Hopkins J.F."/>
            <person name="Kuo A."/>
            <person name="Rensing S.A."/>
            <person name="Schmutz J."/>
            <person name="Symeonidi A."/>
            <person name="Elias M."/>
            <person name="Eveleigh R.J."/>
            <person name="Herman E.K."/>
            <person name="Klute M.J."/>
            <person name="Nakayama T."/>
            <person name="Obornik M."/>
            <person name="Reyes-Prieto A."/>
            <person name="Armbrust E.V."/>
            <person name="Aves S.J."/>
            <person name="Beiko R.G."/>
            <person name="Coutinho P."/>
            <person name="Dacks J.B."/>
            <person name="Durnford D.G."/>
            <person name="Fast N.M."/>
            <person name="Green B.R."/>
            <person name="Grisdale C.J."/>
            <person name="Hempel F."/>
            <person name="Henrissat B."/>
            <person name="Hoppner M.P."/>
            <person name="Ishida K."/>
            <person name="Kim E."/>
            <person name="Koreny L."/>
            <person name="Kroth P.G."/>
            <person name="Liu Y."/>
            <person name="Malik S.B."/>
            <person name="Maier U.G."/>
            <person name="McRose D."/>
            <person name="Mock T."/>
            <person name="Neilson J.A."/>
            <person name="Onodera N.T."/>
            <person name="Poole A.M."/>
            <person name="Pritham E.J."/>
            <person name="Richards T.A."/>
            <person name="Rocap G."/>
            <person name="Roy S.W."/>
            <person name="Sarai C."/>
            <person name="Schaack S."/>
            <person name="Shirato S."/>
            <person name="Slamovits C.H."/>
            <person name="Spencer D.F."/>
            <person name="Suzuki S."/>
            <person name="Worden A.Z."/>
            <person name="Zauner S."/>
            <person name="Barry K."/>
            <person name="Bell C."/>
            <person name="Bharti A.K."/>
            <person name="Crow J.A."/>
            <person name="Grimwood J."/>
            <person name="Kramer R."/>
            <person name="Lindquist E."/>
            <person name="Lucas S."/>
            <person name="Salamov A."/>
            <person name="McFadden G.I."/>
            <person name="Lane C.E."/>
            <person name="Keeling P.J."/>
            <person name="Gray M.W."/>
            <person name="Grigoriev I.V."/>
            <person name="Archibald J.M."/>
        </authorList>
    </citation>
    <scope>NUCLEOTIDE SEQUENCE</scope>
    <source>
        <strain evidence="9 11">CCMP2712</strain>
    </source>
</reference>
<feature type="region of interest" description="Disordered" evidence="7">
    <location>
        <begin position="102"/>
        <end position="144"/>
    </location>
</feature>
<dbReference type="Proteomes" id="UP000011087">
    <property type="component" value="Unassembled WGS sequence"/>
</dbReference>
<evidence type="ECO:0000256" key="6">
    <source>
        <dbReference type="ARBA" id="ARBA00023242"/>
    </source>
</evidence>
<evidence type="ECO:0000256" key="3">
    <source>
        <dbReference type="ARBA" id="ARBA00023054"/>
    </source>
</evidence>
<evidence type="ECO:0000313" key="10">
    <source>
        <dbReference type="EnsemblProtists" id="EKX30916"/>
    </source>
</evidence>
<dbReference type="GO" id="GO:0003700">
    <property type="term" value="F:DNA-binding transcription factor activity"/>
    <property type="evidence" value="ECO:0007669"/>
    <property type="project" value="InterPro"/>
</dbReference>
<keyword evidence="2" id="KW-0805">Transcription regulation</keyword>